<evidence type="ECO:0000313" key="3">
    <source>
        <dbReference type="Proteomes" id="UP000606499"/>
    </source>
</evidence>
<dbReference type="Proteomes" id="UP000606499">
    <property type="component" value="Unassembled WGS sequence"/>
</dbReference>
<proteinExistence type="predicted"/>
<comment type="caution">
    <text evidence="2">The sequence shown here is derived from an EMBL/GenBank/DDBJ whole genome shotgun (WGS) entry which is preliminary data.</text>
</comment>
<evidence type="ECO:0000313" key="2">
    <source>
        <dbReference type="EMBL" id="MBC5726306.1"/>
    </source>
</evidence>
<dbReference type="RefSeq" id="WP_054327977.1">
    <property type="nucleotide sequence ID" value="NZ_JACOPL010000013.1"/>
</dbReference>
<sequence length="311" mass="34823">MADFVSHHLFGEQALAVFPAPVQALAESRPACFYWGCQGPDPLFYRKVLFGSPLHKLGNRMHSERTDRLFAALAHGVHDLTGAAHEIASAYFYGFLCHYALDSEIHPYVYCRQEQIRSVDTRLSGSAVHCQIESDIDSLVYERVRRAPVTTFSPADSYTLEAEEKAVLAALLHAVLKAVYGADAPPYSLRRAFDEMLAWETFFYSESRGIYRAAQRLERLAGRGALLTGHMKTELPAWDALNLEHEPWGSLWTPGEVRTDSVPELFGLARIRAASLAGQYAAQFDAGWLLRYHFDAPFDNGNPKRLAAQTE</sequence>
<protein>
    <submittedName>
        <fullName evidence="2">Zinc dependent phospholipase C family protein</fullName>
    </submittedName>
</protein>
<dbReference type="EMBL" id="JACOPL010000013">
    <property type="protein sequence ID" value="MBC5726306.1"/>
    <property type="molecule type" value="Genomic_DNA"/>
</dbReference>
<evidence type="ECO:0000259" key="1">
    <source>
        <dbReference type="Pfam" id="PF00882"/>
    </source>
</evidence>
<name>A0A923LXP2_9FIRM</name>
<accession>A0A923LXP2</accession>
<dbReference type="Pfam" id="PF00882">
    <property type="entry name" value="Zn_dep_PLPC"/>
    <property type="match status" value="1"/>
</dbReference>
<feature type="domain" description="Phospholipase C/D" evidence="1">
    <location>
        <begin position="6"/>
        <end position="150"/>
    </location>
</feature>
<reference evidence="2" key="1">
    <citation type="submission" date="2020-08" db="EMBL/GenBank/DDBJ databases">
        <title>Genome public.</title>
        <authorList>
            <person name="Liu C."/>
            <person name="Sun Q."/>
        </authorList>
    </citation>
    <scope>NUCLEOTIDE SEQUENCE</scope>
    <source>
        <strain evidence="2">NSJ-28</strain>
    </source>
</reference>
<keyword evidence="3" id="KW-1185">Reference proteome</keyword>
<dbReference type="InterPro" id="IPR029002">
    <property type="entry name" value="PLPC/GPLD1"/>
</dbReference>
<organism evidence="2 3">
    <name type="scientific">Agathobaculum faecis</name>
    <dbReference type="NCBI Taxonomy" id="2763013"/>
    <lineage>
        <taxon>Bacteria</taxon>
        <taxon>Bacillati</taxon>
        <taxon>Bacillota</taxon>
        <taxon>Clostridia</taxon>
        <taxon>Eubacteriales</taxon>
        <taxon>Butyricicoccaceae</taxon>
        <taxon>Agathobaculum</taxon>
    </lineage>
</organism>
<dbReference type="AlphaFoldDB" id="A0A923LXP2"/>
<gene>
    <name evidence="2" type="ORF">H8S45_12665</name>
</gene>